<evidence type="ECO:0000259" key="2">
    <source>
        <dbReference type="Pfam" id="PF08858"/>
    </source>
</evidence>
<dbReference type="EMBL" id="AOCG01000006">
    <property type="protein sequence ID" value="EUJ19621.1"/>
    <property type="molecule type" value="Genomic_DNA"/>
</dbReference>
<evidence type="ECO:0000259" key="3">
    <source>
        <dbReference type="Pfam" id="PF08864"/>
    </source>
</evidence>
<dbReference type="InterPro" id="IPR014963">
    <property type="entry name" value="UPF0302_N"/>
</dbReference>
<accession>W7B9P0</accession>
<comment type="similarity">
    <text evidence="1">Belongs to the UPF0302 family.</text>
</comment>
<dbReference type="Proteomes" id="UP000019246">
    <property type="component" value="Unassembled WGS sequence"/>
</dbReference>
<dbReference type="NCBIfam" id="NF002965">
    <property type="entry name" value="PRK03636.1"/>
    <property type="match status" value="1"/>
</dbReference>
<reference evidence="4 5" key="1">
    <citation type="journal article" date="2014" name="Int. J. Syst. Evol. Microbiol.">
        <title>Listeria floridensis sp. nov., Listeria aquatica sp. nov., Listeria cornellensis sp. nov., Listeria riparia sp. nov. and Listeria grandensis sp. nov., from agricultural and natural environments.</title>
        <authorList>
            <person name="den Bakker H.C."/>
            <person name="Warchocki S."/>
            <person name="Wright E.M."/>
            <person name="Allred A.F."/>
            <person name="Ahlstrom C."/>
            <person name="Manuel C.S."/>
            <person name="Stasiewicz M.J."/>
            <person name="Burrell A."/>
            <person name="Roof S."/>
            <person name="Strawn L."/>
            <person name="Fortes E.D."/>
            <person name="Nightingale K.K."/>
            <person name="Kephart D."/>
            <person name="Wiedmann M."/>
        </authorList>
    </citation>
    <scope>NUCLEOTIDE SEQUENCE [LARGE SCALE GENOMIC DNA]</scope>
    <source>
        <strain evidence="4 5">FSL S10-1188</strain>
    </source>
</reference>
<feature type="domain" description="IDEAL" evidence="2">
    <location>
        <begin position="147"/>
        <end position="178"/>
    </location>
</feature>
<sequence>MMKNSEGVIVMKAPISVDEKKDFIRWLLNTHQMKMREAMWVLNYIAGHDQIMKYVHFVDDLDGKNRGLVLSAHGVDNEPFRFFKGNLTTSDPEKAFHDIRLNWDENLYIMLHFKEALSSPEYALVREENPAQELKIGEEEKLLAEKFLNQMMNRFEEEALKREIDRALDHRDKETFFKIVCSTSRKNNLMIHFKLDAEYFASSLKMFWGGRMCINYLQIVLSCDCFW</sequence>
<protein>
    <recommendedName>
        <fullName evidence="1">UPF0302 protein MAQA_05473</fullName>
    </recommendedName>
</protein>
<evidence type="ECO:0000313" key="5">
    <source>
        <dbReference type="Proteomes" id="UP000019246"/>
    </source>
</evidence>
<name>W7B9P0_9LIST</name>
<evidence type="ECO:0000256" key="1">
    <source>
        <dbReference type="HAMAP-Rule" id="MF_00760"/>
    </source>
</evidence>
<dbReference type="AlphaFoldDB" id="W7B9P0"/>
<keyword evidence="5" id="KW-1185">Reference proteome</keyword>
<dbReference type="HAMAP" id="MF_00760">
    <property type="entry name" value="UPF0302"/>
    <property type="match status" value="1"/>
</dbReference>
<organism evidence="4 5">
    <name type="scientific">Listeria aquatica FSL S10-1188</name>
    <dbReference type="NCBI Taxonomy" id="1265818"/>
    <lineage>
        <taxon>Bacteria</taxon>
        <taxon>Bacillati</taxon>
        <taxon>Bacillota</taxon>
        <taxon>Bacilli</taxon>
        <taxon>Bacillales</taxon>
        <taxon>Listeriaceae</taxon>
        <taxon>Listeria</taxon>
    </lineage>
</organism>
<dbReference type="InterPro" id="IPR027393">
    <property type="entry name" value="Virus_scaffolding_prot_C"/>
</dbReference>
<feature type="domain" description="UPF0302" evidence="3">
    <location>
        <begin position="19"/>
        <end position="123"/>
    </location>
</feature>
<dbReference type="Pfam" id="PF08858">
    <property type="entry name" value="IDEAL"/>
    <property type="match status" value="1"/>
</dbReference>
<dbReference type="Pfam" id="PF08864">
    <property type="entry name" value="UPF0302"/>
    <property type="match status" value="1"/>
</dbReference>
<dbReference type="PATRIC" id="fig|1265818.5.peg.1086"/>
<evidence type="ECO:0000313" key="4">
    <source>
        <dbReference type="EMBL" id="EUJ19621.1"/>
    </source>
</evidence>
<dbReference type="Gene3D" id="3.40.1530.30">
    <property type="entry name" value="Uncharacterised family UPF0302, N-terminal domain"/>
    <property type="match status" value="1"/>
</dbReference>
<dbReference type="InterPro" id="IPR038091">
    <property type="entry name" value="UPF0302_N_sf"/>
</dbReference>
<dbReference type="STRING" id="1265818.MAQA_05473"/>
<comment type="caution">
    <text evidence="4">The sequence shown here is derived from an EMBL/GenBank/DDBJ whole genome shotgun (WGS) entry which is preliminary data.</text>
</comment>
<dbReference type="Gene3D" id="4.10.810.10">
    <property type="entry name" value="Virus Scaffolding Protein, Chain A"/>
    <property type="match status" value="1"/>
</dbReference>
<dbReference type="InterPro" id="IPR014957">
    <property type="entry name" value="IDEAL_dom"/>
</dbReference>
<proteinExistence type="inferred from homology"/>
<dbReference type="InterPro" id="IPR011188">
    <property type="entry name" value="UPF0302"/>
</dbReference>
<gene>
    <name evidence="4" type="ORF">MAQA_05473</name>
</gene>